<dbReference type="EC" id="3.1.3.2" evidence="3"/>
<comment type="catalytic activity">
    <reaction evidence="1">
        <text>a phosphate monoester + H2O = an alcohol + phosphate</text>
        <dbReference type="Rhea" id="RHEA:15017"/>
        <dbReference type="ChEBI" id="CHEBI:15377"/>
        <dbReference type="ChEBI" id="CHEBI:30879"/>
        <dbReference type="ChEBI" id="CHEBI:43474"/>
        <dbReference type="ChEBI" id="CHEBI:67140"/>
        <dbReference type="EC" id="3.1.3.2"/>
    </reaction>
</comment>
<evidence type="ECO:0000256" key="6">
    <source>
        <dbReference type="ARBA" id="ARBA00023157"/>
    </source>
</evidence>
<feature type="compositionally biased region" description="Basic and acidic residues" evidence="8">
    <location>
        <begin position="252"/>
        <end position="268"/>
    </location>
</feature>
<dbReference type="CDD" id="cd07061">
    <property type="entry name" value="HP_HAP_like"/>
    <property type="match status" value="1"/>
</dbReference>
<evidence type="ECO:0000256" key="3">
    <source>
        <dbReference type="ARBA" id="ARBA00012646"/>
    </source>
</evidence>
<dbReference type="InterPro" id="IPR050645">
    <property type="entry name" value="Histidine_acid_phosphatase"/>
</dbReference>
<sequence>MQSTINLKSKDNNLSLQKTQSLSSKVKPKNEEEKLKLVNRENGKKNMKFVRDNLTLSTTTTSTENKTINNIDKDCEKLENPIKSALENLTNTYQIFQKNIGENDSYSVIKHLKSTIDKFNTQKDNVKVDQNYKNYVSLNCDEKWNDINKFYCRSSKFSVLNFLNNDQLSTNVSKTTDKIQKKNKQEDIEHLLPKTDGNIIKSTKVNNKQSNSTKNENCKKNITSNEMKQLENDNSISKRELPLKQLTNSLSLKKEDKSKSKKDELLQSNKEIKNERKFNLFSEVSPSFDLTSNNNSTKKSNSFKDERMIKTYNIMKSDQDQLAKMFANIGSSVRLTNEMTYKILRVMITKKYVTEDEFSKHFEKLLLNPSKTSVWRHGLRSPCILINGTKYDEKFWKRPLENLIYNGQLDMLKQGKKLRKRYIYDLKFLSFETNPNEFFIRSTNFTRTIESANILLSSFLRGQSKYYPSTSDWLTNYTPIAVYNDFFGYPYVWKLSICKKFKISKKNREKSINAIKFKEENKEILDYILNITKIEDESTICCIFDYFNIIKKEKLEFPKQMTKSDFLKLTNFFNKHYLHSYGEALLGDPEDVDLIKYSGGIVLKNIFENFFQKTNFSNNSKNIFETKFYGYSAHDNYIHPILLALGIKRQVIGEHYIDAGAMIIFELYQNLEYNNFDILILYSKNSKSPLKKVTKYVPNCHFEDYCNYKKIYKQISKYLPDDILTECQLPIL</sequence>
<accession>A0AAF5CS02</accession>
<reference evidence="10" key="1">
    <citation type="submission" date="2024-02" db="UniProtKB">
        <authorList>
            <consortium name="WormBaseParasite"/>
        </authorList>
    </citation>
    <scope>IDENTIFICATION</scope>
</reference>
<keyword evidence="4" id="KW-0732">Signal</keyword>
<dbReference type="PANTHER" id="PTHR11567:SF211">
    <property type="entry name" value="PROSTATIC ACID PHOSPHATASE"/>
    <property type="match status" value="1"/>
</dbReference>
<dbReference type="WBParaSite" id="TCONS_00000833.p1">
    <property type="protein sequence ID" value="TCONS_00000833.p1"/>
    <property type="gene ID" value="XLOC_000798"/>
</dbReference>
<evidence type="ECO:0000313" key="9">
    <source>
        <dbReference type="Proteomes" id="UP000035681"/>
    </source>
</evidence>
<evidence type="ECO:0000256" key="7">
    <source>
        <dbReference type="ARBA" id="ARBA00023180"/>
    </source>
</evidence>
<dbReference type="InterPro" id="IPR033379">
    <property type="entry name" value="Acid_Pase_AS"/>
</dbReference>
<protein>
    <recommendedName>
        <fullName evidence="3">acid phosphatase</fullName>
        <ecNumber evidence="3">3.1.3.2</ecNumber>
    </recommendedName>
</protein>
<feature type="compositionally biased region" description="Basic and acidic residues" evidence="8">
    <location>
        <begin position="228"/>
        <end position="242"/>
    </location>
</feature>
<dbReference type="SUPFAM" id="SSF53254">
    <property type="entry name" value="Phosphoglycerate mutase-like"/>
    <property type="match status" value="1"/>
</dbReference>
<evidence type="ECO:0000256" key="1">
    <source>
        <dbReference type="ARBA" id="ARBA00000032"/>
    </source>
</evidence>
<feature type="region of interest" description="Disordered" evidence="8">
    <location>
        <begin position="1"/>
        <end position="30"/>
    </location>
</feature>
<evidence type="ECO:0000256" key="2">
    <source>
        <dbReference type="ARBA" id="ARBA00005375"/>
    </source>
</evidence>
<keyword evidence="7" id="KW-0325">Glycoprotein</keyword>
<dbReference type="AlphaFoldDB" id="A0AAF5CS02"/>
<dbReference type="PROSITE" id="PS00778">
    <property type="entry name" value="HIS_ACID_PHOSPHAT_2"/>
    <property type="match status" value="1"/>
</dbReference>
<comment type="similarity">
    <text evidence="2">Belongs to the histidine acid phosphatase family.</text>
</comment>
<evidence type="ECO:0000256" key="4">
    <source>
        <dbReference type="ARBA" id="ARBA00022729"/>
    </source>
</evidence>
<evidence type="ECO:0000256" key="5">
    <source>
        <dbReference type="ARBA" id="ARBA00022801"/>
    </source>
</evidence>
<dbReference type="Gene3D" id="3.40.50.1240">
    <property type="entry name" value="Phosphoglycerate mutase-like"/>
    <property type="match status" value="1"/>
</dbReference>
<evidence type="ECO:0000256" key="8">
    <source>
        <dbReference type="SAM" id="MobiDB-lite"/>
    </source>
</evidence>
<dbReference type="Pfam" id="PF00328">
    <property type="entry name" value="His_Phos_2"/>
    <property type="match status" value="2"/>
</dbReference>
<keyword evidence="5" id="KW-0378">Hydrolase</keyword>
<proteinExistence type="inferred from homology"/>
<keyword evidence="9" id="KW-1185">Reference proteome</keyword>
<dbReference type="PANTHER" id="PTHR11567">
    <property type="entry name" value="ACID PHOSPHATASE-RELATED"/>
    <property type="match status" value="1"/>
</dbReference>
<dbReference type="GO" id="GO:0003993">
    <property type="term" value="F:acid phosphatase activity"/>
    <property type="evidence" value="ECO:0007669"/>
    <property type="project" value="UniProtKB-EC"/>
</dbReference>
<dbReference type="Proteomes" id="UP000035681">
    <property type="component" value="Unplaced"/>
</dbReference>
<feature type="compositionally biased region" description="Polar residues" evidence="8">
    <location>
        <begin position="200"/>
        <end position="227"/>
    </location>
</feature>
<evidence type="ECO:0000313" key="10">
    <source>
        <dbReference type="WBParaSite" id="TCONS_00000833.p1"/>
    </source>
</evidence>
<feature type="compositionally biased region" description="Low complexity" evidence="8">
    <location>
        <begin position="14"/>
        <end position="25"/>
    </location>
</feature>
<dbReference type="InterPro" id="IPR000560">
    <property type="entry name" value="His_Pase_clade-2"/>
</dbReference>
<dbReference type="InterPro" id="IPR029033">
    <property type="entry name" value="His_PPase_superfam"/>
</dbReference>
<name>A0AAF5CS02_STRER</name>
<keyword evidence="6" id="KW-1015">Disulfide bond</keyword>
<organism evidence="9 10">
    <name type="scientific">Strongyloides stercoralis</name>
    <name type="common">Threadworm</name>
    <dbReference type="NCBI Taxonomy" id="6248"/>
    <lineage>
        <taxon>Eukaryota</taxon>
        <taxon>Metazoa</taxon>
        <taxon>Ecdysozoa</taxon>
        <taxon>Nematoda</taxon>
        <taxon>Chromadorea</taxon>
        <taxon>Rhabditida</taxon>
        <taxon>Tylenchina</taxon>
        <taxon>Panagrolaimomorpha</taxon>
        <taxon>Strongyloidoidea</taxon>
        <taxon>Strongyloididae</taxon>
        <taxon>Strongyloides</taxon>
    </lineage>
</organism>
<feature type="region of interest" description="Disordered" evidence="8">
    <location>
        <begin position="198"/>
        <end position="268"/>
    </location>
</feature>